<organism evidence="2 5">
    <name type="scientific">Lingula anatina</name>
    <name type="common">Brachiopod</name>
    <name type="synonym">Lingula unguis</name>
    <dbReference type="NCBI Taxonomy" id="7574"/>
    <lineage>
        <taxon>Eukaryota</taxon>
        <taxon>Metazoa</taxon>
        <taxon>Spiralia</taxon>
        <taxon>Lophotrochozoa</taxon>
        <taxon>Brachiopoda</taxon>
        <taxon>Linguliformea</taxon>
        <taxon>Lingulata</taxon>
        <taxon>Lingulida</taxon>
        <taxon>Linguloidea</taxon>
        <taxon>Lingulidae</taxon>
        <taxon>Lingula</taxon>
    </lineage>
</organism>
<dbReference type="CDD" id="cd04301">
    <property type="entry name" value="NAT_SF"/>
    <property type="match status" value="1"/>
</dbReference>
<keyword evidence="2" id="KW-1185">Reference proteome</keyword>
<dbReference type="Pfam" id="PF00583">
    <property type="entry name" value="Acetyltransf_1"/>
    <property type="match status" value="1"/>
</dbReference>
<dbReference type="Gene3D" id="3.40.630.90">
    <property type="match status" value="1"/>
</dbReference>
<evidence type="ECO:0000313" key="4">
    <source>
        <dbReference type="RefSeq" id="XP_013401634.1"/>
    </source>
</evidence>
<dbReference type="InterPro" id="IPR041496">
    <property type="entry name" value="YitH/HolE_GNAT"/>
</dbReference>
<dbReference type="InterPro" id="IPR052729">
    <property type="entry name" value="Acyl/Acetyltrans_Enzymes"/>
</dbReference>
<name>A0A1S3ITV3_LINAN</name>
<dbReference type="PROSITE" id="PS51186">
    <property type="entry name" value="GNAT"/>
    <property type="match status" value="1"/>
</dbReference>
<dbReference type="InterPro" id="IPR000182">
    <property type="entry name" value="GNAT_dom"/>
</dbReference>
<dbReference type="Proteomes" id="UP000085678">
    <property type="component" value="Unplaced"/>
</dbReference>
<dbReference type="OMA" id="FINETMA"/>
<dbReference type="Gene3D" id="3.40.630.30">
    <property type="match status" value="1"/>
</dbReference>
<feature type="domain" description="N-acetyltransferase" evidence="1">
    <location>
        <begin position="17"/>
        <end position="157"/>
    </location>
</feature>
<dbReference type="InterPro" id="IPR016181">
    <property type="entry name" value="Acyl_CoA_acyltransferase"/>
</dbReference>
<reference evidence="3 4" key="1">
    <citation type="submission" date="2025-04" db="UniProtKB">
        <authorList>
            <consortium name="RefSeq"/>
        </authorList>
    </citation>
    <scope>IDENTIFICATION</scope>
    <source>
        <tissue evidence="3 4">Gonads</tissue>
    </source>
</reference>
<gene>
    <name evidence="3 4 5" type="primary">LOC106167393</name>
</gene>
<dbReference type="GeneID" id="106167393"/>
<protein>
    <submittedName>
        <fullName evidence="3 4">Uncharacterized protein LOC106167393</fullName>
    </submittedName>
</protein>
<dbReference type="RefSeq" id="XP_013401635.1">
    <property type="nucleotide sequence ID" value="XM_013546181.1"/>
</dbReference>
<dbReference type="RefSeq" id="XP_013401634.1">
    <property type="nucleotide sequence ID" value="XM_013546180.2"/>
</dbReference>
<dbReference type="RefSeq" id="XP_013401633.1">
    <property type="nucleotide sequence ID" value="XM_013546179.1"/>
</dbReference>
<evidence type="ECO:0000259" key="1">
    <source>
        <dbReference type="PROSITE" id="PS51186"/>
    </source>
</evidence>
<evidence type="ECO:0000313" key="5">
    <source>
        <dbReference type="RefSeq" id="XP_013401635.1"/>
    </source>
</evidence>
<dbReference type="SUPFAM" id="SSF55729">
    <property type="entry name" value="Acyl-CoA N-acyltransferases (Nat)"/>
    <property type="match status" value="1"/>
</dbReference>
<evidence type="ECO:0000313" key="2">
    <source>
        <dbReference type="Proteomes" id="UP000085678"/>
    </source>
</evidence>
<proteinExistence type="predicted"/>
<dbReference type="PANTHER" id="PTHR47237">
    <property type="entry name" value="SLL0310 PROTEIN"/>
    <property type="match status" value="1"/>
</dbReference>
<accession>A0A1S3ITV3</accession>
<dbReference type="AlphaFoldDB" id="A0A1S3ITV3"/>
<dbReference type="Pfam" id="PF18014">
    <property type="entry name" value="Acetyltransf_18"/>
    <property type="match status" value="1"/>
</dbReference>
<dbReference type="KEGG" id="lak:106167393"/>
<sequence>MATEKTGETSTDLYSQVIIRPAKRADLDELFTLTDQVGWDVSKELLTALFDSLEQGHYIVADLHGKIIGSRFVVVLDENTVMFDFLIVDKKYRGNRIAKKIADATLKIAGERNVVLWSVPDRIELNKKVGMKIGGGNLYFCDGFFDPETLYVDKQHDAAEVKVVSASEVDFEALLAYDTSIITFQRRKFLKVWLAKPSAIAFVALTDGGEIVGYGQVQEAPHAYFISPLYADTPSAFMMLLKAIIESIPKNSKIFMIMNVDYVAWAEVLKRNKDKINVYPENPIQMMYTKENLVMPKFSSVFAISCTGAYPA</sequence>
<evidence type="ECO:0000313" key="3">
    <source>
        <dbReference type="RefSeq" id="XP_013401633.1"/>
    </source>
</evidence>
<dbReference type="GO" id="GO:0016747">
    <property type="term" value="F:acyltransferase activity, transferring groups other than amino-acyl groups"/>
    <property type="evidence" value="ECO:0007669"/>
    <property type="project" value="InterPro"/>
</dbReference>
<dbReference type="PANTHER" id="PTHR47237:SF1">
    <property type="entry name" value="SLL0310 PROTEIN"/>
    <property type="match status" value="1"/>
</dbReference>
<dbReference type="OrthoDB" id="5771378at2759"/>